<protein>
    <submittedName>
        <fullName evidence="2">Uncharacterized protein</fullName>
    </submittedName>
</protein>
<accession>A0AAD4NED9</accession>
<keyword evidence="3" id="KW-1185">Reference proteome</keyword>
<feature type="chain" id="PRO_5042255875" evidence="1">
    <location>
        <begin position="25"/>
        <end position="158"/>
    </location>
</feature>
<organism evidence="2 3">
    <name type="scientific">Ditylenchus destructor</name>
    <dbReference type="NCBI Taxonomy" id="166010"/>
    <lineage>
        <taxon>Eukaryota</taxon>
        <taxon>Metazoa</taxon>
        <taxon>Ecdysozoa</taxon>
        <taxon>Nematoda</taxon>
        <taxon>Chromadorea</taxon>
        <taxon>Rhabditida</taxon>
        <taxon>Tylenchina</taxon>
        <taxon>Tylenchomorpha</taxon>
        <taxon>Sphaerularioidea</taxon>
        <taxon>Anguinidae</taxon>
        <taxon>Anguininae</taxon>
        <taxon>Ditylenchus</taxon>
    </lineage>
</organism>
<keyword evidence="1" id="KW-0732">Signal</keyword>
<reference evidence="2" key="1">
    <citation type="submission" date="2022-01" db="EMBL/GenBank/DDBJ databases">
        <title>Genome Sequence Resource for Two Populations of Ditylenchus destructor, the Migratory Endoparasitic Phytonematode.</title>
        <authorList>
            <person name="Zhang H."/>
            <person name="Lin R."/>
            <person name="Xie B."/>
        </authorList>
    </citation>
    <scope>NUCLEOTIDE SEQUENCE</scope>
    <source>
        <strain evidence="2">BazhouSP</strain>
    </source>
</reference>
<comment type="caution">
    <text evidence="2">The sequence shown here is derived from an EMBL/GenBank/DDBJ whole genome shotgun (WGS) entry which is preliminary data.</text>
</comment>
<name>A0AAD4NED9_9BILA</name>
<evidence type="ECO:0000256" key="1">
    <source>
        <dbReference type="SAM" id="SignalP"/>
    </source>
</evidence>
<sequence length="158" mass="17240">MKYCCKKSGLIVGMTVCLIAIGLASPPSPSDNTQEYYGTFLGSLNNATYGISGEVWLANATAIQVTNFNVDKQQKQEISFVFSMANSVESARSVYKVIGSAANGVQYSVPIKNLFDKGAHMERMVVVLSKNTIKAWSHFGIVSGKTWVSSIFYCMHMS</sequence>
<dbReference type="AlphaFoldDB" id="A0AAD4NED9"/>
<proteinExistence type="predicted"/>
<evidence type="ECO:0000313" key="2">
    <source>
        <dbReference type="EMBL" id="KAI1725849.1"/>
    </source>
</evidence>
<feature type="signal peptide" evidence="1">
    <location>
        <begin position="1"/>
        <end position="24"/>
    </location>
</feature>
<gene>
    <name evidence="2" type="ORF">DdX_02531</name>
</gene>
<dbReference type="Proteomes" id="UP001201812">
    <property type="component" value="Unassembled WGS sequence"/>
</dbReference>
<evidence type="ECO:0000313" key="3">
    <source>
        <dbReference type="Proteomes" id="UP001201812"/>
    </source>
</evidence>
<dbReference type="EMBL" id="JAKKPZ010000002">
    <property type="protein sequence ID" value="KAI1725849.1"/>
    <property type="molecule type" value="Genomic_DNA"/>
</dbReference>